<dbReference type="EMBL" id="BPLQ01011447">
    <property type="protein sequence ID" value="GIY57912.1"/>
    <property type="molecule type" value="Genomic_DNA"/>
</dbReference>
<comment type="caution">
    <text evidence="1">The sequence shown here is derived from an EMBL/GenBank/DDBJ whole genome shotgun (WGS) entry which is preliminary data.</text>
</comment>
<gene>
    <name evidence="1" type="ORF">CDAR_61481</name>
</gene>
<keyword evidence="2" id="KW-1185">Reference proteome</keyword>
<dbReference type="Proteomes" id="UP001054837">
    <property type="component" value="Unassembled WGS sequence"/>
</dbReference>
<sequence>MGSVGFDIHAKLCSVGNLKVHLRAAILFNCYYERNSFYCTGENTGKSEFSNCLCLFLPNYENPVSDSIFDAGVQYSSTSRNSRPLEAQRENFAIGKKKKTYFGAQSAKRNMKCPFASDQANDRVLNFCKHNEDEIDWIQNPCKTLSVGNLKAIQQPFC</sequence>
<name>A0AAV4UJI7_9ARAC</name>
<proteinExistence type="predicted"/>
<dbReference type="AlphaFoldDB" id="A0AAV4UJI7"/>
<protein>
    <submittedName>
        <fullName evidence="1">Uncharacterized protein</fullName>
    </submittedName>
</protein>
<accession>A0AAV4UJI7</accession>
<evidence type="ECO:0000313" key="1">
    <source>
        <dbReference type="EMBL" id="GIY57912.1"/>
    </source>
</evidence>
<evidence type="ECO:0000313" key="2">
    <source>
        <dbReference type="Proteomes" id="UP001054837"/>
    </source>
</evidence>
<reference evidence="1 2" key="1">
    <citation type="submission" date="2021-06" db="EMBL/GenBank/DDBJ databases">
        <title>Caerostris darwini draft genome.</title>
        <authorList>
            <person name="Kono N."/>
            <person name="Arakawa K."/>
        </authorList>
    </citation>
    <scope>NUCLEOTIDE SEQUENCE [LARGE SCALE GENOMIC DNA]</scope>
</reference>
<organism evidence="1 2">
    <name type="scientific">Caerostris darwini</name>
    <dbReference type="NCBI Taxonomy" id="1538125"/>
    <lineage>
        <taxon>Eukaryota</taxon>
        <taxon>Metazoa</taxon>
        <taxon>Ecdysozoa</taxon>
        <taxon>Arthropoda</taxon>
        <taxon>Chelicerata</taxon>
        <taxon>Arachnida</taxon>
        <taxon>Araneae</taxon>
        <taxon>Araneomorphae</taxon>
        <taxon>Entelegynae</taxon>
        <taxon>Araneoidea</taxon>
        <taxon>Araneidae</taxon>
        <taxon>Caerostris</taxon>
    </lineage>
</organism>